<dbReference type="EMBL" id="JBHTHR010000111">
    <property type="protein sequence ID" value="MFD0800877.1"/>
    <property type="molecule type" value="Genomic_DNA"/>
</dbReference>
<dbReference type="SUPFAM" id="SSF47090">
    <property type="entry name" value="PGBD-like"/>
    <property type="match status" value="2"/>
</dbReference>
<dbReference type="Gene3D" id="1.10.101.10">
    <property type="entry name" value="PGBD-like superfamily/PGBD"/>
    <property type="match status" value="2"/>
</dbReference>
<dbReference type="InterPro" id="IPR002477">
    <property type="entry name" value="Peptidoglycan-bd-like"/>
</dbReference>
<name>A0ABW3BCJ9_9ACTN</name>
<comment type="caution">
    <text evidence="4">The sequence shown here is derived from an EMBL/GenBank/DDBJ whole genome shotgun (WGS) entry which is preliminary data.</text>
</comment>
<feature type="compositionally biased region" description="Gly residues" evidence="1">
    <location>
        <begin position="167"/>
        <end position="176"/>
    </location>
</feature>
<dbReference type="Proteomes" id="UP001596956">
    <property type="component" value="Unassembled WGS sequence"/>
</dbReference>
<dbReference type="InterPro" id="IPR036365">
    <property type="entry name" value="PGBD-like_sf"/>
</dbReference>
<dbReference type="InterPro" id="IPR038765">
    <property type="entry name" value="Papain-like_cys_pep_sf"/>
</dbReference>
<accession>A0ABW3BCJ9</accession>
<reference evidence="5" key="1">
    <citation type="journal article" date="2019" name="Int. J. Syst. Evol. Microbiol.">
        <title>The Global Catalogue of Microorganisms (GCM) 10K type strain sequencing project: providing services to taxonomists for standard genome sequencing and annotation.</title>
        <authorList>
            <consortium name="The Broad Institute Genomics Platform"/>
            <consortium name="The Broad Institute Genome Sequencing Center for Infectious Disease"/>
            <person name="Wu L."/>
            <person name="Ma J."/>
        </authorList>
    </citation>
    <scope>NUCLEOTIDE SEQUENCE [LARGE SCALE GENOMIC DNA]</scope>
    <source>
        <strain evidence="5">CCUG 63369</strain>
    </source>
</reference>
<feature type="region of interest" description="Disordered" evidence="1">
    <location>
        <begin position="150"/>
        <end position="180"/>
    </location>
</feature>
<evidence type="ECO:0000313" key="4">
    <source>
        <dbReference type="EMBL" id="MFD0800877.1"/>
    </source>
</evidence>
<evidence type="ECO:0000313" key="5">
    <source>
        <dbReference type="Proteomes" id="UP001596956"/>
    </source>
</evidence>
<dbReference type="SUPFAM" id="SSF54001">
    <property type="entry name" value="Cysteine proteinases"/>
    <property type="match status" value="1"/>
</dbReference>
<evidence type="ECO:0000259" key="2">
    <source>
        <dbReference type="Pfam" id="PF01471"/>
    </source>
</evidence>
<organism evidence="4 5">
    <name type="scientific">Streptomonospora algeriensis</name>
    <dbReference type="NCBI Taxonomy" id="995084"/>
    <lineage>
        <taxon>Bacteria</taxon>
        <taxon>Bacillati</taxon>
        <taxon>Actinomycetota</taxon>
        <taxon>Actinomycetes</taxon>
        <taxon>Streptosporangiales</taxon>
        <taxon>Nocardiopsidaceae</taxon>
        <taxon>Streptomonospora</taxon>
    </lineage>
</organism>
<dbReference type="Pfam" id="PF01471">
    <property type="entry name" value="PG_binding_1"/>
    <property type="match status" value="2"/>
</dbReference>
<gene>
    <name evidence="4" type="ORF">ACFQZU_06045</name>
</gene>
<protein>
    <submittedName>
        <fullName evidence="4">Peptidoglycan-binding protein</fullName>
    </submittedName>
</protein>
<sequence>MSVSTMISRAEKDIGLREPNYIQEWYEDRNGAAYDYNFPWCNAGITRWSFDSGNYEAVCFGRDFAYTVGHAARFRAKGRWTRDVRGIRRGDIVFFDWGGSDDLARIDHVGLVTSVKGGYVYTIEANTADMCKRRVRTASTIAGYGRPAYTSGGKVTPPPKHASSGLSGYGHGGGKGMTSVRGTRSQQRIVNAAGYSPKLVEDGVMGPKTVAGVKWYQGELGIKQDGDWGPNTEAAHKKRAGGKGGSSTPSRPGTRAPDWPGRMLTQPPVRKSSECRTWQARMRERGWSIAVDSWYGPKSERVCRQFQAEKGLKKDGIVGPKTWRASWTAPIT</sequence>
<dbReference type="InterPro" id="IPR007921">
    <property type="entry name" value="CHAP_dom"/>
</dbReference>
<feature type="region of interest" description="Disordered" evidence="1">
    <location>
        <begin position="222"/>
        <end position="276"/>
    </location>
</feature>
<proteinExistence type="predicted"/>
<evidence type="ECO:0000256" key="1">
    <source>
        <dbReference type="SAM" id="MobiDB-lite"/>
    </source>
</evidence>
<dbReference type="Pfam" id="PF05257">
    <property type="entry name" value="CHAP"/>
    <property type="match status" value="1"/>
</dbReference>
<feature type="domain" description="Peptidase C51" evidence="3">
    <location>
        <begin position="35"/>
        <end position="126"/>
    </location>
</feature>
<evidence type="ECO:0000259" key="3">
    <source>
        <dbReference type="Pfam" id="PF05257"/>
    </source>
</evidence>
<keyword evidence="5" id="KW-1185">Reference proteome</keyword>
<feature type="domain" description="Peptidoglycan binding-like" evidence="2">
    <location>
        <begin position="274"/>
        <end position="325"/>
    </location>
</feature>
<feature type="domain" description="Peptidoglycan binding-like" evidence="2">
    <location>
        <begin position="187"/>
        <end position="235"/>
    </location>
</feature>
<dbReference type="InterPro" id="IPR036366">
    <property type="entry name" value="PGBDSf"/>
</dbReference>